<name>A0ABR0WGD8_REHGL</name>
<evidence type="ECO:0000256" key="1">
    <source>
        <dbReference type="SAM" id="Coils"/>
    </source>
</evidence>
<dbReference type="PANTHER" id="PTHR21596:SF23">
    <property type="entry name" value="FACTOR OF DNA METHYLATION 4"/>
    <property type="match status" value="1"/>
</dbReference>
<evidence type="ECO:0000259" key="2">
    <source>
        <dbReference type="Pfam" id="PF03469"/>
    </source>
</evidence>
<reference evidence="3 4" key="1">
    <citation type="journal article" date="2021" name="Comput. Struct. Biotechnol. J.">
        <title>De novo genome assembly of the potent medicinal plant Rehmannia glutinosa using nanopore technology.</title>
        <authorList>
            <person name="Ma L."/>
            <person name="Dong C."/>
            <person name="Song C."/>
            <person name="Wang X."/>
            <person name="Zheng X."/>
            <person name="Niu Y."/>
            <person name="Chen S."/>
            <person name="Feng W."/>
        </authorList>
    </citation>
    <scope>NUCLEOTIDE SEQUENCE [LARGE SCALE GENOMIC DNA]</scope>
    <source>
        <strain evidence="3">DH-2019</strain>
    </source>
</reference>
<gene>
    <name evidence="3" type="ORF">DH2020_022182</name>
</gene>
<evidence type="ECO:0000313" key="4">
    <source>
        <dbReference type="Proteomes" id="UP001318860"/>
    </source>
</evidence>
<accession>A0ABR0WGD8</accession>
<comment type="caution">
    <text evidence="3">The sequence shown here is derived from an EMBL/GenBank/DDBJ whole genome shotgun (WGS) entry which is preliminary data.</text>
</comment>
<protein>
    <recommendedName>
        <fullName evidence="2">Factor of DNA methylation 1-5/IDN2 domain-containing protein</fullName>
    </recommendedName>
</protein>
<keyword evidence="1" id="KW-0175">Coiled coil</keyword>
<dbReference type="InterPro" id="IPR045177">
    <property type="entry name" value="FDM1-5/IDN2"/>
</dbReference>
<keyword evidence="4" id="KW-1185">Reference proteome</keyword>
<organism evidence="3 4">
    <name type="scientific">Rehmannia glutinosa</name>
    <name type="common">Chinese foxglove</name>
    <dbReference type="NCBI Taxonomy" id="99300"/>
    <lineage>
        <taxon>Eukaryota</taxon>
        <taxon>Viridiplantae</taxon>
        <taxon>Streptophyta</taxon>
        <taxon>Embryophyta</taxon>
        <taxon>Tracheophyta</taxon>
        <taxon>Spermatophyta</taxon>
        <taxon>Magnoliopsida</taxon>
        <taxon>eudicotyledons</taxon>
        <taxon>Gunneridae</taxon>
        <taxon>Pentapetalae</taxon>
        <taxon>asterids</taxon>
        <taxon>lamiids</taxon>
        <taxon>Lamiales</taxon>
        <taxon>Orobanchaceae</taxon>
        <taxon>Rehmannieae</taxon>
        <taxon>Rehmannia</taxon>
    </lineage>
</organism>
<dbReference type="PANTHER" id="PTHR21596">
    <property type="entry name" value="RIBONUCLEASE P SUBUNIT P38"/>
    <property type="match status" value="1"/>
</dbReference>
<feature type="coiled-coil region" evidence="1">
    <location>
        <begin position="1"/>
        <end position="88"/>
    </location>
</feature>
<dbReference type="InterPro" id="IPR005379">
    <property type="entry name" value="FDM1-5/IDN2_XH"/>
</dbReference>
<sequence>MMEMARKLERKDDLLEAALEQMQKNRLEKEKLKTSESQLKAKLKYLEAEIEDLKAENQTLIVKERISNDELQAARKEAIKELQTMLTHHRTSFSIKKMGEINRKPFEDTRSKKSSAKLWSLWDDNEVIDEDDEKLKELRKEGNEKIYEAVVNAMLELNEYNPSGRYPVLELWNNKEMRKATLKEIIQYIIKQLKIIKPKRKRALLTDAFF</sequence>
<proteinExistence type="predicted"/>
<dbReference type="Pfam" id="PF03469">
    <property type="entry name" value="XH"/>
    <property type="match status" value="1"/>
</dbReference>
<evidence type="ECO:0000313" key="3">
    <source>
        <dbReference type="EMBL" id="KAK6145362.1"/>
    </source>
</evidence>
<feature type="domain" description="Factor of DNA methylation 1-5/IDN2" evidence="2">
    <location>
        <begin position="124"/>
        <end position="198"/>
    </location>
</feature>
<dbReference type="Proteomes" id="UP001318860">
    <property type="component" value="Unassembled WGS sequence"/>
</dbReference>
<dbReference type="EMBL" id="JABTTQ020000012">
    <property type="protein sequence ID" value="KAK6145362.1"/>
    <property type="molecule type" value="Genomic_DNA"/>
</dbReference>